<dbReference type="GO" id="GO:0071161">
    <property type="term" value="F:cyanophycin synthetase activity (L-arginine-adding)"/>
    <property type="evidence" value="ECO:0007669"/>
    <property type="project" value="UniProtKB-EC"/>
</dbReference>
<dbReference type="InterPro" id="IPR011810">
    <property type="entry name" value="Cya_phycin_syn"/>
</dbReference>
<dbReference type="PROSITE" id="PS50975">
    <property type="entry name" value="ATP_GRASP"/>
    <property type="match status" value="1"/>
</dbReference>
<evidence type="ECO:0000256" key="9">
    <source>
        <dbReference type="ARBA" id="ARBA00022840"/>
    </source>
</evidence>
<dbReference type="RefSeq" id="WP_102074146.1">
    <property type="nucleotide sequence ID" value="NZ_PDNW01000009.1"/>
</dbReference>
<dbReference type="InterPro" id="IPR044019">
    <property type="entry name" value="Cyanophycin_syn_N"/>
</dbReference>
<comment type="caution">
    <text evidence="15">The sequence shown here is derived from an EMBL/GenBank/DDBJ whole genome shotgun (WGS) entry which is preliminary data.</text>
</comment>
<dbReference type="Pfam" id="PF18921">
    <property type="entry name" value="Cyanophycin_syn"/>
    <property type="match status" value="1"/>
</dbReference>
<evidence type="ECO:0000256" key="4">
    <source>
        <dbReference type="ARBA" id="ARBA00012968"/>
    </source>
</evidence>
<sequence length="930" mass="99073">MKLIEKCLLRGPNLYTRRTCIRAIIDLEDLDGVSSADLPGFTDRLCALLPSLQRHRCSVGTAGGFIQRLRDGTYMAHIVEHVTLELQCLAGSQAGFGRARRVKGMPRCYRVVCAYQIEPLIEPALDTAIGLVGAVARGENPSIEAVLSPLRDLVRRHGVGPSTQAILDAANARGIPVMRLTHDASLYQLGFGARQKRIQATITSQTSHMGAAIAKDKQLTRNLLEQAAIPVPRGSVVRDASEALHAASRLRRPVVVKPADANHGKGVRTCLNDPQDISQAYADARQYSTRVIVEEFIEGDDYRILVVGGKMVAASRRDPPCAIGDGQTTVSGLIEQMNRDPNRGEGHSKGLTKVPIDPHTIAHLERRGMTLATVPRVGERVVLRDNANLSTGGTARDVTHLVHPDTVRTCERAAHQIGLDVAGIDLLCRDISLPLRQQGAIVEINAAPGLRMHEQPSHGMSQAAGSAIVKSLFADGDDGRIPLIAVTGTNGKTTTTLLIGNVLRAAGHTTGVATTQGLFIDGHCIHEGDCTGFWSARAILGSPNVSAAVLETARGGILKRGLGFDRCDIAVVLNISADHLGLDGVDTVDDMAKVKAIVAKTASRAVVLNADDALCVAMASQLREGVEVVYFSCTDHNPVMQEHLQQGGRAVFLREGDIVIAGAAGQRTLMRADSLAVTLYGQAMHNIANTLAAVAALEVQGGCPAASIIEGLQSFRCSTETNPLRLNISHIGGVTILHDYAHNAAAYQAILDTARAMKCRRIIGVITAPDDRRDADLQQIAQLCAARVDELIVYEIAASRRREPGHTLRLLYESALAAAPSRVPVSAVMGAQEAVWAGFQRCAEGDLLLVGGATQLQDLDRLRAHVKSTPENAIRPASAGDLHDAAFGSQPDTGVIRTNPTEDYFLAVGETNRSSATVGPGSGLPSHTPF</sequence>
<dbReference type="GO" id="GO:0071160">
    <property type="term" value="F:cyanophycin synthetase activity (L-aspartate-adding)"/>
    <property type="evidence" value="ECO:0007669"/>
    <property type="project" value="UniProtKB-EC"/>
</dbReference>
<dbReference type="InterPro" id="IPR013221">
    <property type="entry name" value="Mur_ligase_cen"/>
</dbReference>
<evidence type="ECO:0000256" key="7">
    <source>
        <dbReference type="ARBA" id="ARBA00022598"/>
    </source>
</evidence>
<dbReference type="EC" id="6.3.2.29" evidence="5"/>
<comment type="function">
    <text evidence="1">Catalyzes the ATP-dependent polymerization of arginine and aspartate to multi-L-arginyl-poly-L-aspartic acid (cyanophycin; a water-insoluble reserve polymer).</text>
</comment>
<evidence type="ECO:0000256" key="3">
    <source>
        <dbReference type="ARBA" id="ARBA00011738"/>
    </source>
</evidence>
<evidence type="ECO:0000256" key="11">
    <source>
        <dbReference type="ARBA" id="ARBA00048094"/>
    </source>
</evidence>
<dbReference type="Gene3D" id="3.40.1190.10">
    <property type="entry name" value="Mur-like, catalytic domain"/>
    <property type="match status" value="1"/>
</dbReference>
<dbReference type="InterPro" id="IPR004101">
    <property type="entry name" value="Mur_ligase_C"/>
</dbReference>
<evidence type="ECO:0000256" key="1">
    <source>
        <dbReference type="ARBA" id="ARBA00003184"/>
    </source>
</evidence>
<keyword evidence="7" id="KW-0436">Ligase</keyword>
<dbReference type="Pfam" id="PF08245">
    <property type="entry name" value="Mur_ligase_M"/>
    <property type="match status" value="1"/>
</dbReference>
<accession>A0A2N4U3J9</accession>
<evidence type="ECO:0000256" key="13">
    <source>
        <dbReference type="PROSITE-ProRule" id="PRU00409"/>
    </source>
</evidence>
<dbReference type="EC" id="6.3.2.30" evidence="4"/>
<comment type="subunit">
    <text evidence="3">Homodimer.</text>
</comment>
<reference evidence="15 16" key="1">
    <citation type="submission" date="2017-10" db="EMBL/GenBank/DDBJ databases">
        <title>Two draft genome sequences of Pusillimonas sp. strains isolated from a nitrate- and radionuclide-contaminated groundwater in Russia.</title>
        <authorList>
            <person name="Grouzdev D.S."/>
            <person name="Tourova T.P."/>
            <person name="Goeva M.A."/>
            <person name="Babich T.L."/>
            <person name="Sokolova D.S."/>
            <person name="Abdullin R."/>
            <person name="Poltaraus A.B."/>
            <person name="Toshchakov S.V."/>
            <person name="Nazina T.N."/>
        </authorList>
    </citation>
    <scope>NUCLEOTIDE SEQUENCE [LARGE SCALE GENOMIC DNA]</scope>
    <source>
        <strain evidence="15 16">JR1/69-3-13</strain>
    </source>
</reference>
<dbReference type="InterPro" id="IPR036615">
    <property type="entry name" value="Mur_ligase_C_dom_sf"/>
</dbReference>
<evidence type="ECO:0000313" key="15">
    <source>
        <dbReference type="EMBL" id="PLC49595.1"/>
    </source>
</evidence>
<keyword evidence="9 13" id="KW-0067">ATP-binding</keyword>
<dbReference type="Pfam" id="PF08443">
    <property type="entry name" value="RimK"/>
    <property type="match status" value="1"/>
</dbReference>
<name>A0A2N4U3J9_9BURK</name>
<dbReference type="OrthoDB" id="9803907at2"/>
<dbReference type="InterPro" id="IPR018109">
    <property type="entry name" value="Folylpolyglutamate_synth_CS"/>
</dbReference>
<evidence type="ECO:0000256" key="12">
    <source>
        <dbReference type="ARBA" id="ARBA00048425"/>
    </source>
</evidence>
<dbReference type="SUPFAM" id="SSF56059">
    <property type="entry name" value="Glutathione synthetase ATP-binding domain-like"/>
    <property type="match status" value="1"/>
</dbReference>
<comment type="catalytic activity">
    <reaction evidence="11">
        <text>[L-4-(L-arginin-2-N-yl)aspartate](n)-L-aspartate + L-arginine + ATP = [L-4-(L-arginin-2-N-yl)aspartate](n+1) + ADP + phosphate + H(+)</text>
        <dbReference type="Rhea" id="RHEA:23888"/>
        <dbReference type="Rhea" id="RHEA-COMP:13732"/>
        <dbReference type="Rhea" id="RHEA-COMP:13733"/>
        <dbReference type="ChEBI" id="CHEBI:15378"/>
        <dbReference type="ChEBI" id="CHEBI:30616"/>
        <dbReference type="ChEBI" id="CHEBI:32682"/>
        <dbReference type="ChEBI" id="CHEBI:43474"/>
        <dbReference type="ChEBI" id="CHEBI:137986"/>
        <dbReference type="ChEBI" id="CHEBI:137990"/>
        <dbReference type="ChEBI" id="CHEBI:456216"/>
        <dbReference type="EC" id="6.3.2.30"/>
    </reaction>
</comment>
<evidence type="ECO:0000256" key="2">
    <source>
        <dbReference type="ARBA" id="ARBA00009060"/>
    </source>
</evidence>
<dbReference type="InterPro" id="IPR011761">
    <property type="entry name" value="ATP-grasp"/>
</dbReference>
<gene>
    <name evidence="15" type="primary">cphA</name>
    <name evidence="15" type="ORF">CR159_11720</name>
</gene>
<comment type="similarity">
    <text evidence="2">In the C-terminal section; belongs to the MurCDEF family.</text>
</comment>
<dbReference type="Gene3D" id="3.90.190.20">
    <property type="entry name" value="Mur ligase, C-terminal domain"/>
    <property type="match status" value="1"/>
</dbReference>
<dbReference type="AlphaFoldDB" id="A0A2N4U3J9"/>
<dbReference type="PANTHER" id="PTHR23135:SF18">
    <property type="entry name" value="CYANOPHYCIN SYNTHETASE"/>
    <property type="match status" value="1"/>
</dbReference>
<organism evidence="15 16">
    <name type="scientific">Pollutimonas subterranea</name>
    <dbReference type="NCBI Taxonomy" id="2045210"/>
    <lineage>
        <taxon>Bacteria</taxon>
        <taxon>Pseudomonadati</taxon>
        <taxon>Pseudomonadota</taxon>
        <taxon>Betaproteobacteria</taxon>
        <taxon>Burkholderiales</taxon>
        <taxon>Alcaligenaceae</taxon>
        <taxon>Pollutimonas</taxon>
    </lineage>
</organism>
<feature type="domain" description="ATP-grasp" evidence="14">
    <location>
        <begin position="221"/>
        <end position="473"/>
    </location>
</feature>
<evidence type="ECO:0000256" key="6">
    <source>
        <dbReference type="ARBA" id="ARBA00022036"/>
    </source>
</evidence>
<evidence type="ECO:0000256" key="5">
    <source>
        <dbReference type="ARBA" id="ARBA00013005"/>
    </source>
</evidence>
<dbReference type="Pfam" id="PF02875">
    <property type="entry name" value="Mur_ligase_C"/>
    <property type="match status" value="1"/>
</dbReference>
<comment type="catalytic activity">
    <reaction evidence="12">
        <text>[L-4-(L-arginin-2-N-yl)aspartate](n) + L-aspartate + ATP = [L-4-(L-arginin-2-N-yl)aspartate](n)-L-aspartate + ADP + phosphate + H(+)</text>
        <dbReference type="Rhea" id="RHEA:13277"/>
        <dbReference type="Rhea" id="RHEA-COMP:13728"/>
        <dbReference type="Rhea" id="RHEA-COMP:13733"/>
        <dbReference type="ChEBI" id="CHEBI:15378"/>
        <dbReference type="ChEBI" id="CHEBI:29991"/>
        <dbReference type="ChEBI" id="CHEBI:30616"/>
        <dbReference type="ChEBI" id="CHEBI:43474"/>
        <dbReference type="ChEBI" id="CHEBI:137986"/>
        <dbReference type="ChEBI" id="CHEBI:137990"/>
        <dbReference type="ChEBI" id="CHEBI:456216"/>
        <dbReference type="EC" id="6.3.2.29"/>
    </reaction>
</comment>
<dbReference type="SUPFAM" id="SSF53623">
    <property type="entry name" value="MurD-like peptide ligases, catalytic domain"/>
    <property type="match status" value="1"/>
</dbReference>
<protein>
    <recommendedName>
        <fullName evidence="6">Cyanophycin synthetase</fullName>
        <ecNumber evidence="5">6.3.2.29</ecNumber>
        <ecNumber evidence="4">6.3.2.30</ecNumber>
    </recommendedName>
    <alternativeName>
        <fullName evidence="10">Cyanophycin synthase</fullName>
    </alternativeName>
</protein>
<dbReference type="Proteomes" id="UP000234190">
    <property type="component" value="Unassembled WGS sequence"/>
</dbReference>
<dbReference type="NCBIfam" id="TIGR02068">
    <property type="entry name" value="cya_phycin_syn"/>
    <property type="match status" value="1"/>
</dbReference>
<proteinExistence type="inferred from homology"/>
<dbReference type="EMBL" id="PDNW01000009">
    <property type="protein sequence ID" value="PLC49595.1"/>
    <property type="molecule type" value="Genomic_DNA"/>
</dbReference>
<evidence type="ECO:0000256" key="8">
    <source>
        <dbReference type="ARBA" id="ARBA00022741"/>
    </source>
</evidence>
<evidence type="ECO:0000259" key="14">
    <source>
        <dbReference type="PROSITE" id="PS50975"/>
    </source>
</evidence>
<dbReference type="GO" id="GO:0004326">
    <property type="term" value="F:tetrahydrofolylpolyglutamate synthase activity"/>
    <property type="evidence" value="ECO:0007669"/>
    <property type="project" value="InterPro"/>
</dbReference>
<dbReference type="InterPro" id="IPR013651">
    <property type="entry name" value="ATP-grasp_RimK-type"/>
</dbReference>
<dbReference type="SMART" id="SM01209">
    <property type="entry name" value="GARS_A"/>
    <property type="match status" value="1"/>
</dbReference>
<dbReference type="SUPFAM" id="SSF53244">
    <property type="entry name" value="MurD-like peptide ligases, peptide-binding domain"/>
    <property type="match status" value="1"/>
</dbReference>
<keyword evidence="8 13" id="KW-0547">Nucleotide-binding</keyword>
<dbReference type="PROSITE" id="PS01011">
    <property type="entry name" value="FOLYLPOLYGLU_SYNT_1"/>
    <property type="match status" value="1"/>
</dbReference>
<dbReference type="PANTHER" id="PTHR23135">
    <property type="entry name" value="MUR LIGASE FAMILY MEMBER"/>
    <property type="match status" value="1"/>
</dbReference>
<keyword evidence="16" id="KW-1185">Reference proteome</keyword>
<dbReference type="InterPro" id="IPR036565">
    <property type="entry name" value="Mur-like_cat_sf"/>
</dbReference>
<dbReference type="GO" id="GO:0046872">
    <property type="term" value="F:metal ion binding"/>
    <property type="evidence" value="ECO:0007669"/>
    <property type="project" value="InterPro"/>
</dbReference>
<evidence type="ECO:0000313" key="16">
    <source>
        <dbReference type="Proteomes" id="UP000234190"/>
    </source>
</evidence>
<dbReference type="GO" id="GO:0005524">
    <property type="term" value="F:ATP binding"/>
    <property type="evidence" value="ECO:0007669"/>
    <property type="project" value="UniProtKB-UniRule"/>
</dbReference>
<evidence type="ECO:0000256" key="10">
    <source>
        <dbReference type="ARBA" id="ARBA00031353"/>
    </source>
</evidence>
<dbReference type="Gene3D" id="3.30.470.20">
    <property type="entry name" value="ATP-grasp fold, B domain"/>
    <property type="match status" value="2"/>
</dbReference>
<dbReference type="NCBIfam" id="NF010623">
    <property type="entry name" value="PRK14016.1"/>
    <property type="match status" value="1"/>
</dbReference>